<feature type="region of interest" description="Disordered" evidence="1">
    <location>
        <begin position="171"/>
        <end position="206"/>
    </location>
</feature>
<name>A0A8J5JF93_HOMAM</name>
<evidence type="ECO:0000256" key="2">
    <source>
        <dbReference type="SAM" id="SignalP"/>
    </source>
</evidence>
<dbReference type="EMBL" id="JAHLQT010038152">
    <property type="protein sequence ID" value="KAG7157062.1"/>
    <property type="molecule type" value="Genomic_DNA"/>
</dbReference>
<keyword evidence="2" id="KW-0732">Signal</keyword>
<evidence type="ECO:0000313" key="4">
    <source>
        <dbReference type="Proteomes" id="UP000747542"/>
    </source>
</evidence>
<feature type="region of interest" description="Disordered" evidence="1">
    <location>
        <begin position="382"/>
        <end position="405"/>
    </location>
</feature>
<feature type="chain" id="PRO_5035270124" evidence="2">
    <location>
        <begin position="21"/>
        <end position="405"/>
    </location>
</feature>
<dbReference type="AlphaFoldDB" id="A0A8J5JF93"/>
<comment type="caution">
    <text evidence="3">The sequence shown here is derived from an EMBL/GenBank/DDBJ whole genome shotgun (WGS) entry which is preliminary data.</text>
</comment>
<proteinExistence type="predicted"/>
<protein>
    <submittedName>
        <fullName evidence="3">Uncharacterized protein</fullName>
    </submittedName>
</protein>
<sequence>MVVRRSFVSFMLLLLSPLLARSCKEKLLGNKPFTLTLRDRKVSLTVRPDHGDEWLLGLMLLVDRKVFGNVTIINSSDKRQNISGFLDETKIDTNPLLPLMTHFLPGTKTTLQVEVSNMVKINLTTSLVSNWEEWSISSRQSASEAALALELVNKQADENFTLFFDCEETETADVTSQGESPTTEAAKNIHNSTQSPTLPQSHPPKTSIGNITTPVLSVLLLLVLAAKLVYVCVQRRSNQGSTLPRPPIPFSQPPVELPPIPGHPRFLDKGNPSSLKHCVKEGHLRLPFQGASVMVGKQGTKTGENDFGNAAEGGTHLRETSAWKLRTNEKVRLSLADHIYESITDLEMCPQPYNSLSSIYVPSSPTENMANETFYPRTWPVRHSNPEHSQRDILPQNMANETSYP</sequence>
<accession>A0A8J5JF93</accession>
<reference evidence="3" key="1">
    <citation type="journal article" date="2021" name="Sci. Adv.">
        <title>The American lobster genome reveals insights on longevity, neural, and immune adaptations.</title>
        <authorList>
            <person name="Polinski J.M."/>
            <person name="Zimin A.V."/>
            <person name="Clark K.F."/>
            <person name="Kohn A.B."/>
            <person name="Sadowski N."/>
            <person name="Timp W."/>
            <person name="Ptitsyn A."/>
            <person name="Khanna P."/>
            <person name="Romanova D.Y."/>
            <person name="Williams P."/>
            <person name="Greenwood S.J."/>
            <person name="Moroz L.L."/>
            <person name="Walt D.R."/>
            <person name="Bodnar A.G."/>
        </authorList>
    </citation>
    <scope>NUCLEOTIDE SEQUENCE</scope>
    <source>
        <strain evidence="3">GMGI-L3</strain>
    </source>
</reference>
<organism evidence="3 4">
    <name type="scientific">Homarus americanus</name>
    <name type="common">American lobster</name>
    <dbReference type="NCBI Taxonomy" id="6706"/>
    <lineage>
        <taxon>Eukaryota</taxon>
        <taxon>Metazoa</taxon>
        <taxon>Ecdysozoa</taxon>
        <taxon>Arthropoda</taxon>
        <taxon>Crustacea</taxon>
        <taxon>Multicrustacea</taxon>
        <taxon>Malacostraca</taxon>
        <taxon>Eumalacostraca</taxon>
        <taxon>Eucarida</taxon>
        <taxon>Decapoda</taxon>
        <taxon>Pleocyemata</taxon>
        <taxon>Astacidea</taxon>
        <taxon>Nephropoidea</taxon>
        <taxon>Nephropidae</taxon>
        <taxon>Homarus</taxon>
    </lineage>
</organism>
<keyword evidence="4" id="KW-1185">Reference proteome</keyword>
<feature type="compositionally biased region" description="Polar residues" evidence="1">
    <location>
        <begin position="172"/>
        <end position="206"/>
    </location>
</feature>
<dbReference type="Proteomes" id="UP000747542">
    <property type="component" value="Unassembled WGS sequence"/>
</dbReference>
<evidence type="ECO:0000313" key="3">
    <source>
        <dbReference type="EMBL" id="KAG7157062.1"/>
    </source>
</evidence>
<gene>
    <name evidence="3" type="ORF">Hamer_G019287</name>
</gene>
<feature type="signal peptide" evidence="2">
    <location>
        <begin position="1"/>
        <end position="20"/>
    </location>
</feature>
<evidence type="ECO:0000256" key="1">
    <source>
        <dbReference type="SAM" id="MobiDB-lite"/>
    </source>
</evidence>